<feature type="transmembrane region" description="Helical" evidence="1">
    <location>
        <begin position="79"/>
        <end position="100"/>
    </location>
</feature>
<keyword evidence="1" id="KW-0472">Membrane</keyword>
<feature type="transmembrane region" description="Helical" evidence="1">
    <location>
        <begin position="50"/>
        <end position="67"/>
    </location>
</feature>
<dbReference type="AlphaFoldDB" id="G6XIE6"/>
<dbReference type="Proteomes" id="UP000004949">
    <property type="component" value="Unassembled WGS sequence"/>
</dbReference>
<evidence type="ECO:0000313" key="3">
    <source>
        <dbReference type="Proteomes" id="UP000004949"/>
    </source>
</evidence>
<protein>
    <recommendedName>
        <fullName evidence="4">Copper resistance protein D domain-containing protein</fullName>
    </recommendedName>
</protein>
<comment type="caution">
    <text evidence="2">The sequence shown here is derived from an EMBL/GenBank/DDBJ whole genome shotgun (WGS) entry which is preliminary data.</text>
</comment>
<evidence type="ECO:0008006" key="4">
    <source>
        <dbReference type="Google" id="ProtNLM"/>
    </source>
</evidence>
<sequence>MLAVHILSITYWVGGSIYSALIVRSTVGLLDPGPRNSVLLQGYTRFFRGLYQVVPFTLLSGWALIWHEGGFKVIGWPVNAMQGLGVVMAIIFVITVQGPFMRARRAMRPQPALFDTLHQRMLLMAGLGVLTIIVAAIARGI</sequence>
<organism evidence="2 3">
    <name type="scientific">Gluconobacter morbifer G707</name>
    <dbReference type="NCBI Taxonomy" id="1088869"/>
    <lineage>
        <taxon>Bacteria</taxon>
        <taxon>Pseudomonadati</taxon>
        <taxon>Pseudomonadota</taxon>
        <taxon>Alphaproteobacteria</taxon>
        <taxon>Acetobacterales</taxon>
        <taxon>Acetobacteraceae</taxon>
        <taxon>Gluconobacter</taxon>
    </lineage>
</organism>
<keyword evidence="1" id="KW-0812">Transmembrane</keyword>
<name>G6XIE6_9PROT</name>
<evidence type="ECO:0000313" key="2">
    <source>
        <dbReference type="EMBL" id="EHH68586.1"/>
    </source>
</evidence>
<reference evidence="2 3" key="1">
    <citation type="submission" date="2011-10" db="EMBL/GenBank/DDBJ databases">
        <title>Genome sequence of Gluconobacter morbifer G707, isolated from Drosophila gut.</title>
        <authorList>
            <person name="Lee W.-J."/>
            <person name="Kim E.-K."/>
        </authorList>
    </citation>
    <scope>NUCLEOTIDE SEQUENCE [LARGE SCALE GENOMIC DNA]</scope>
    <source>
        <strain evidence="2 3">G707</strain>
    </source>
</reference>
<dbReference type="STRING" id="1088869.GMO_13560"/>
<feature type="transmembrane region" description="Helical" evidence="1">
    <location>
        <begin position="121"/>
        <end position="138"/>
    </location>
</feature>
<keyword evidence="1" id="KW-1133">Transmembrane helix</keyword>
<accession>G6XIE6</accession>
<gene>
    <name evidence="2" type="ORF">GMO_13560</name>
</gene>
<dbReference type="PATRIC" id="fig|1088869.3.peg.1357"/>
<dbReference type="eggNOG" id="COG5615">
    <property type="taxonomic scope" value="Bacteria"/>
</dbReference>
<feature type="transmembrane region" description="Helical" evidence="1">
    <location>
        <begin position="6"/>
        <end position="30"/>
    </location>
</feature>
<dbReference type="EMBL" id="AGQV01000002">
    <property type="protein sequence ID" value="EHH68586.1"/>
    <property type="molecule type" value="Genomic_DNA"/>
</dbReference>
<keyword evidence="3" id="KW-1185">Reference proteome</keyword>
<evidence type="ECO:0000256" key="1">
    <source>
        <dbReference type="SAM" id="Phobius"/>
    </source>
</evidence>
<proteinExistence type="predicted"/>